<dbReference type="InterPro" id="IPR029062">
    <property type="entry name" value="Class_I_gatase-like"/>
</dbReference>
<dbReference type="SUPFAM" id="SSF52317">
    <property type="entry name" value="Class I glutamine amidotransferase-like"/>
    <property type="match status" value="1"/>
</dbReference>
<dbReference type="PROSITE" id="PS51273">
    <property type="entry name" value="GATASE_TYPE_1"/>
    <property type="match status" value="1"/>
</dbReference>
<dbReference type="PANTHER" id="PTHR43235:SF1">
    <property type="entry name" value="GLUTAMINE AMIDOTRANSFERASE PB2B2.05-RELATED"/>
    <property type="match status" value="1"/>
</dbReference>
<dbReference type="RefSeq" id="WP_206708409.1">
    <property type="nucleotide sequence ID" value="NZ_CP059066.1"/>
</dbReference>
<dbReference type="Proteomes" id="UP000662904">
    <property type="component" value="Chromosome"/>
</dbReference>
<dbReference type="PANTHER" id="PTHR43235">
    <property type="entry name" value="GLUTAMINE AMIDOTRANSFERASE PB2B2.05-RELATED"/>
    <property type="match status" value="1"/>
</dbReference>
<keyword evidence="2" id="KW-1185">Reference proteome</keyword>
<dbReference type="FunFam" id="3.40.50.880:FF:000030">
    <property type="entry name" value="Gamma-glutamyl-gamma-aminobutyrate hydrolase PuuD"/>
    <property type="match status" value="1"/>
</dbReference>
<dbReference type="InterPro" id="IPR011697">
    <property type="entry name" value="Peptidase_C26"/>
</dbReference>
<dbReference type="GO" id="GO:0005829">
    <property type="term" value="C:cytosol"/>
    <property type="evidence" value="ECO:0007669"/>
    <property type="project" value="TreeGrafter"/>
</dbReference>
<dbReference type="EC" id="2.4.2.-" evidence="1"/>
<organism evidence="1 2">
    <name type="scientific">Koleobacter methoxysyntrophicus</name>
    <dbReference type="NCBI Taxonomy" id="2751313"/>
    <lineage>
        <taxon>Bacteria</taxon>
        <taxon>Bacillati</taxon>
        <taxon>Bacillota</taxon>
        <taxon>Clostridia</taxon>
        <taxon>Koleobacterales</taxon>
        <taxon>Koleobacteraceae</taxon>
        <taxon>Koleobacter</taxon>
    </lineage>
</organism>
<proteinExistence type="predicted"/>
<dbReference type="GO" id="GO:0016811">
    <property type="term" value="F:hydrolase activity, acting on carbon-nitrogen (but not peptide) bonds, in linear amides"/>
    <property type="evidence" value="ECO:0007669"/>
    <property type="project" value="InterPro"/>
</dbReference>
<dbReference type="Pfam" id="PF07722">
    <property type="entry name" value="Peptidase_C26"/>
    <property type="match status" value="1"/>
</dbReference>
<evidence type="ECO:0000313" key="1">
    <source>
        <dbReference type="EMBL" id="QSQ08179.1"/>
    </source>
</evidence>
<accession>A0A8A0RKX6</accession>
<dbReference type="InterPro" id="IPR044668">
    <property type="entry name" value="PuuD-like"/>
</dbReference>
<keyword evidence="1" id="KW-0315">Glutamine amidotransferase</keyword>
<dbReference type="GO" id="GO:0016757">
    <property type="term" value="F:glycosyltransferase activity"/>
    <property type="evidence" value="ECO:0007669"/>
    <property type="project" value="UniProtKB-KW"/>
</dbReference>
<dbReference type="EMBL" id="CP059066">
    <property type="protein sequence ID" value="QSQ08179.1"/>
    <property type="molecule type" value="Genomic_DNA"/>
</dbReference>
<keyword evidence="1" id="KW-0808">Transferase</keyword>
<sequence length="258" mass="29259">MRKPIIGLSSNYWGADEVGLTTKLGLPEQDWDMLACDYSRSIEEAGGIPVILPVIKELQTLREFLKKIDGFVFTGGQDISPEFYNERPARELGKVEPVRDSYELAVARELIYNTYMPVLGICRGIQLINVACGGSLYQDIPSEKPDALYHSVHQYPKHHPTHKVNIIEGSKLYEIFGSKCIMVNSFHHQAVKKPAEDFIVTATAEDGLIEAIECTGERFILAVQWHPEMMYERHGEQLEVFKRFVREAAGFRQKIATD</sequence>
<evidence type="ECO:0000313" key="2">
    <source>
        <dbReference type="Proteomes" id="UP000662904"/>
    </source>
</evidence>
<dbReference type="CDD" id="cd01745">
    <property type="entry name" value="GATase1_2"/>
    <property type="match status" value="1"/>
</dbReference>
<protein>
    <submittedName>
        <fullName evidence="1">Glutamine amidotransferase</fullName>
        <ecNumber evidence="1">2.4.2.-</ecNumber>
    </submittedName>
</protein>
<keyword evidence="1" id="KW-0328">Glycosyltransferase</keyword>
<dbReference type="KEGG" id="kme:H0A61_00499"/>
<reference evidence="1" key="1">
    <citation type="submission" date="2020-07" db="EMBL/GenBank/DDBJ databases">
        <title>Koleobacter methoxysyntrophicus gen. nov., sp. nov., a novel anaerobic bacterium isolated from deep subsurface oil field and proposal of Koleobacterales ord. nov. in the phylum Firmicutes.</title>
        <authorList>
            <person name="Sakamoto S."/>
            <person name="Tamaki H."/>
        </authorList>
    </citation>
    <scope>NUCLEOTIDE SEQUENCE</scope>
    <source>
        <strain evidence="1">NRmbB1</strain>
    </source>
</reference>
<dbReference type="AlphaFoldDB" id="A0A8A0RKX6"/>
<gene>
    <name evidence="1" type="ORF">H0A61_00499</name>
</gene>
<name>A0A8A0RKX6_9FIRM</name>
<dbReference type="Gene3D" id="3.40.50.880">
    <property type="match status" value="1"/>
</dbReference>